<evidence type="ECO:0000256" key="1">
    <source>
        <dbReference type="SAM" id="MobiDB-lite"/>
    </source>
</evidence>
<feature type="compositionally biased region" description="Polar residues" evidence="1">
    <location>
        <begin position="50"/>
        <end position="63"/>
    </location>
</feature>
<sequence length="102" mass="10535">MDLSFIQEQLDNFSTFGGAIEDIFDALRELFGYDAFDPETGDVAEGPEGNLNNLSSYLEGSSNAEADADVDGDDAGEGSSLPGSSEENGAENGDGDDAEGDA</sequence>
<evidence type="ECO:0000313" key="2">
    <source>
        <dbReference type="EMBL" id="AGF73470.1"/>
    </source>
</evidence>
<dbReference type="RefSeq" id="WP_015401885.1">
    <property type="nucleotide sequence ID" value="NC_020302.1"/>
</dbReference>
<accession>M1P130</accession>
<dbReference type="KEGG" id="chn:A605_12370"/>
<feature type="compositionally biased region" description="Acidic residues" evidence="1">
    <location>
        <begin position="93"/>
        <end position="102"/>
    </location>
</feature>
<feature type="region of interest" description="Disordered" evidence="1">
    <location>
        <begin position="39"/>
        <end position="102"/>
    </location>
</feature>
<evidence type="ECO:0000313" key="3">
    <source>
        <dbReference type="Proteomes" id="UP000011723"/>
    </source>
</evidence>
<organism evidence="2 3">
    <name type="scientific">Corynebacterium halotolerans YIM 70093 = DSM 44683</name>
    <dbReference type="NCBI Taxonomy" id="1121362"/>
    <lineage>
        <taxon>Bacteria</taxon>
        <taxon>Bacillati</taxon>
        <taxon>Actinomycetota</taxon>
        <taxon>Actinomycetes</taxon>
        <taxon>Mycobacteriales</taxon>
        <taxon>Corynebacteriaceae</taxon>
        <taxon>Corynebacterium</taxon>
    </lineage>
</organism>
<keyword evidence="3" id="KW-1185">Reference proteome</keyword>
<protein>
    <submittedName>
        <fullName evidence="2">Uncharacterized protein</fullName>
    </submittedName>
</protein>
<dbReference type="HOGENOM" id="CLU_2463843_0_0_11"/>
<proteinExistence type="predicted"/>
<dbReference type="NCBIfam" id="NF033938">
    <property type="entry name" value="porH_2"/>
    <property type="match status" value="1"/>
</dbReference>
<dbReference type="PATRIC" id="fig|1121362.3.peg.2513"/>
<name>M1P130_9CORY</name>
<dbReference type="Proteomes" id="UP000011723">
    <property type="component" value="Chromosome"/>
</dbReference>
<dbReference type="TCDB" id="1.B.59.1.7">
    <property type="family name" value="the outer membrane porin, porh (porh) family"/>
</dbReference>
<dbReference type="OrthoDB" id="4427936at2"/>
<feature type="compositionally biased region" description="Acidic residues" evidence="1">
    <location>
        <begin position="66"/>
        <end position="76"/>
    </location>
</feature>
<dbReference type="EMBL" id="CP003697">
    <property type="protein sequence ID" value="AGF73470.1"/>
    <property type="molecule type" value="Genomic_DNA"/>
</dbReference>
<reference evidence="2 3" key="1">
    <citation type="journal article" date="2012" name="Stand. Genomic Sci.">
        <title>Genome sequence of the halotolerant bacterium Corynebacterium halotolerans type strain YIM 70093(T) (= DSM 44683(T)).</title>
        <authorList>
            <person name="Ruckert C."/>
            <person name="Albersmeier A."/>
            <person name="Al-Dilaimi A."/>
            <person name="Niehaus K."/>
            <person name="Szczepanowski R."/>
            <person name="Kalinowski J."/>
        </authorList>
    </citation>
    <scope>NUCLEOTIDE SEQUENCE [LARGE SCALE GENOMIC DNA]</scope>
    <source>
        <strain evidence="2">YIM 70093</strain>
    </source>
</reference>
<feature type="compositionally biased region" description="Low complexity" evidence="1">
    <location>
        <begin position="77"/>
        <end position="91"/>
    </location>
</feature>
<dbReference type="AlphaFoldDB" id="M1P130"/>
<gene>
    <name evidence="2" type="ORF">A605_12370</name>
</gene>